<comment type="caution">
    <text evidence="5">Lacks conserved residue(s) required for the propagation of feature annotation.</text>
</comment>
<dbReference type="PANTHER" id="PTHR12352:SF3">
    <property type="entry name" value="NIDOGEN-2"/>
    <property type="match status" value="1"/>
</dbReference>
<dbReference type="Pfam" id="PF00086">
    <property type="entry name" value="Thyroglobulin_1"/>
    <property type="match status" value="1"/>
</dbReference>
<evidence type="ECO:0000256" key="1">
    <source>
        <dbReference type="ARBA" id="ARBA00004613"/>
    </source>
</evidence>
<dbReference type="InterPro" id="IPR051950">
    <property type="entry name" value="Dev_reg/Prot_inhib"/>
</dbReference>
<feature type="domain" description="Thyroglobulin type-1" evidence="6">
    <location>
        <begin position="11"/>
        <end position="78"/>
    </location>
</feature>
<reference evidence="8 9" key="1">
    <citation type="submission" date="2022-11" db="UniProtKB">
        <authorList>
            <consortium name="WormBaseParasite"/>
        </authorList>
    </citation>
    <scope>IDENTIFICATION</scope>
</reference>
<dbReference type="SUPFAM" id="SSF57610">
    <property type="entry name" value="Thyroglobulin type-1 domain"/>
    <property type="match status" value="1"/>
</dbReference>
<dbReference type="Proteomes" id="UP000887569">
    <property type="component" value="Unplaced"/>
</dbReference>
<evidence type="ECO:0000259" key="6">
    <source>
        <dbReference type="PROSITE" id="PS51162"/>
    </source>
</evidence>
<dbReference type="Gene3D" id="4.10.800.10">
    <property type="entry name" value="Thyroglobulin type-1"/>
    <property type="match status" value="1"/>
</dbReference>
<protein>
    <submittedName>
        <fullName evidence="8 9">Thyroglobulin type-1 domain-containing protein</fullName>
    </submittedName>
</protein>
<evidence type="ECO:0000313" key="8">
    <source>
        <dbReference type="WBParaSite" id="PgR159_g005_t01"/>
    </source>
</evidence>
<dbReference type="InterPro" id="IPR036857">
    <property type="entry name" value="Thyroglobulin_1_sf"/>
</dbReference>
<dbReference type="InterPro" id="IPR000716">
    <property type="entry name" value="Thyroglobulin_1"/>
</dbReference>
<keyword evidence="4" id="KW-1015">Disulfide bond</keyword>
<evidence type="ECO:0000313" key="7">
    <source>
        <dbReference type="Proteomes" id="UP000887569"/>
    </source>
</evidence>
<dbReference type="SMART" id="SM00211">
    <property type="entry name" value="TY"/>
    <property type="match status" value="1"/>
</dbReference>
<evidence type="ECO:0000256" key="4">
    <source>
        <dbReference type="ARBA" id="ARBA00023157"/>
    </source>
</evidence>
<dbReference type="AlphaFoldDB" id="A0A915CGF7"/>
<dbReference type="CDD" id="cd00191">
    <property type="entry name" value="TY"/>
    <property type="match status" value="1"/>
</dbReference>
<dbReference type="PANTHER" id="PTHR12352">
    <property type="entry name" value="SECRETED MODULAR CALCIUM-BINDING PROTEIN"/>
    <property type="match status" value="1"/>
</dbReference>
<organism evidence="7 8">
    <name type="scientific">Parascaris univalens</name>
    <name type="common">Nematode worm</name>
    <dbReference type="NCBI Taxonomy" id="6257"/>
    <lineage>
        <taxon>Eukaryota</taxon>
        <taxon>Metazoa</taxon>
        <taxon>Ecdysozoa</taxon>
        <taxon>Nematoda</taxon>
        <taxon>Chromadorea</taxon>
        <taxon>Rhabditida</taxon>
        <taxon>Spirurina</taxon>
        <taxon>Ascaridomorpha</taxon>
        <taxon>Ascaridoidea</taxon>
        <taxon>Ascarididae</taxon>
        <taxon>Parascaris</taxon>
    </lineage>
</organism>
<dbReference type="WBParaSite" id="PgR438_g001_t01">
    <property type="protein sequence ID" value="PgR438_g001_t01"/>
    <property type="gene ID" value="PgR438_g001"/>
</dbReference>
<comment type="subcellular location">
    <subcellularLocation>
        <location evidence="1">Secreted</location>
    </subcellularLocation>
</comment>
<keyword evidence="3" id="KW-0677">Repeat</keyword>
<dbReference type="PROSITE" id="PS51162">
    <property type="entry name" value="THYROGLOBULIN_1_2"/>
    <property type="match status" value="1"/>
</dbReference>
<dbReference type="PROSITE" id="PS00484">
    <property type="entry name" value="THYROGLOBULIN_1_1"/>
    <property type="match status" value="1"/>
</dbReference>
<evidence type="ECO:0000256" key="5">
    <source>
        <dbReference type="PROSITE-ProRule" id="PRU00500"/>
    </source>
</evidence>
<sequence length="82" mass="8870">MGIGAIEYKLFADCIHLVSAIGRLPGKTLANGYIPKCSIDGRFERVQCDKVYCWCAEEANGAEIPGTKVFRDAGPPDCQSTC</sequence>
<name>A0A915CGF7_PARUN</name>
<evidence type="ECO:0000313" key="9">
    <source>
        <dbReference type="WBParaSite" id="PgR438_g001_t01"/>
    </source>
</evidence>
<keyword evidence="7" id="KW-1185">Reference proteome</keyword>
<evidence type="ECO:0000256" key="2">
    <source>
        <dbReference type="ARBA" id="ARBA00022525"/>
    </source>
</evidence>
<proteinExistence type="predicted"/>
<accession>A0A915CGF7</accession>
<dbReference type="WBParaSite" id="PgR159_g005_t01">
    <property type="protein sequence ID" value="PgR159_g005_t01"/>
    <property type="gene ID" value="PgR159_g005"/>
</dbReference>
<keyword evidence="2" id="KW-0964">Secreted</keyword>
<evidence type="ECO:0000256" key="3">
    <source>
        <dbReference type="ARBA" id="ARBA00022737"/>
    </source>
</evidence>
<dbReference type="GO" id="GO:0005615">
    <property type="term" value="C:extracellular space"/>
    <property type="evidence" value="ECO:0007669"/>
    <property type="project" value="TreeGrafter"/>
</dbReference>